<dbReference type="Proteomes" id="UP000316639">
    <property type="component" value="Unassembled WGS sequence"/>
</dbReference>
<evidence type="ECO:0008006" key="4">
    <source>
        <dbReference type="Google" id="ProtNLM"/>
    </source>
</evidence>
<dbReference type="EMBL" id="VOBR01000006">
    <property type="protein sequence ID" value="TWP52335.1"/>
    <property type="molecule type" value="Genomic_DNA"/>
</dbReference>
<accession>A0A563EXB2</accession>
<keyword evidence="3" id="KW-1185">Reference proteome</keyword>
<proteinExistence type="predicted"/>
<feature type="transmembrane region" description="Helical" evidence="1">
    <location>
        <begin position="125"/>
        <end position="147"/>
    </location>
</feature>
<evidence type="ECO:0000256" key="1">
    <source>
        <dbReference type="SAM" id="Phobius"/>
    </source>
</evidence>
<organism evidence="2 3">
    <name type="scientific">Lentzea tibetensis</name>
    <dbReference type="NCBI Taxonomy" id="2591470"/>
    <lineage>
        <taxon>Bacteria</taxon>
        <taxon>Bacillati</taxon>
        <taxon>Actinomycetota</taxon>
        <taxon>Actinomycetes</taxon>
        <taxon>Pseudonocardiales</taxon>
        <taxon>Pseudonocardiaceae</taxon>
        <taxon>Lentzea</taxon>
    </lineage>
</organism>
<keyword evidence="1" id="KW-0472">Membrane</keyword>
<dbReference type="AlphaFoldDB" id="A0A563EXB2"/>
<feature type="transmembrane region" description="Helical" evidence="1">
    <location>
        <begin position="61"/>
        <end position="79"/>
    </location>
</feature>
<evidence type="ECO:0000313" key="2">
    <source>
        <dbReference type="EMBL" id="TWP52335.1"/>
    </source>
</evidence>
<reference evidence="2 3" key="1">
    <citation type="submission" date="2019-07" db="EMBL/GenBank/DDBJ databases">
        <title>Lentzea xizangensis sp. nov., isolated from Qinghai-Tibetan Plateau Soils.</title>
        <authorList>
            <person name="Huang J."/>
        </authorList>
    </citation>
    <scope>NUCLEOTIDE SEQUENCE [LARGE SCALE GENOMIC DNA]</scope>
    <source>
        <strain evidence="2 3">FXJ1.1311</strain>
    </source>
</reference>
<comment type="caution">
    <text evidence="2">The sequence shown here is derived from an EMBL/GenBank/DDBJ whole genome shotgun (WGS) entry which is preliminary data.</text>
</comment>
<evidence type="ECO:0000313" key="3">
    <source>
        <dbReference type="Proteomes" id="UP000316639"/>
    </source>
</evidence>
<dbReference type="RefSeq" id="WP_146351159.1">
    <property type="nucleotide sequence ID" value="NZ_VOBR01000006.1"/>
</dbReference>
<dbReference type="OrthoDB" id="3691750at2"/>
<keyword evidence="1" id="KW-1133">Transmembrane helix</keyword>
<gene>
    <name evidence="2" type="ORF">FKR81_12305</name>
</gene>
<keyword evidence="1" id="KW-0812">Transmembrane</keyword>
<protein>
    <recommendedName>
        <fullName evidence="4">TIGR02234 family membrane protein</fullName>
    </recommendedName>
</protein>
<name>A0A563EXB2_9PSEU</name>
<sequence length="152" mass="16063">MSRRVQAVVALVAAVALALWGTTRTLSYLSIQFGLDQPRSEFFTTAWRTNFGGPDDPHSPLFGASIVAAALLLVVALAWPKKGKKLALAGTAMLAGVVAMLLVYLENAIAFSRDGNLLVDPALRAGYGDGIWFLLAAVVVAVAGTVLHPTWD</sequence>
<feature type="transmembrane region" description="Helical" evidence="1">
    <location>
        <begin position="86"/>
        <end position="105"/>
    </location>
</feature>